<dbReference type="EMBL" id="JBBKXZ010000002">
    <property type="protein sequence ID" value="MFD3394324.1"/>
    <property type="molecule type" value="Genomic_DNA"/>
</dbReference>
<protein>
    <recommendedName>
        <fullName evidence="1">Glucosamine inositolphosphorylceramide transferase 1 N-terminal domain-containing protein</fullName>
    </recommendedName>
</protein>
<evidence type="ECO:0000313" key="3">
    <source>
        <dbReference type="Proteomes" id="UP001598138"/>
    </source>
</evidence>
<accession>A0ABW6DF22</accession>
<keyword evidence="3" id="KW-1185">Reference proteome</keyword>
<reference evidence="2 3" key="1">
    <citation type="submission" date="2024-03" db="EMBL/GenBank/DDBJ databases">
        <title>Aquirufa genome sequencing.</title>
        <authorList>
            <person name="Pitt A."/>
            <person name="Hahn M.W."/>
        </authorList>
    </citation>
    <scope>NUCLEOTIDE SEQUENCE [LARGE SCALE GENOMIC DNA]</scope>
    <source>
        <strain evidence="2 3">OSTEICH-129V</strain>
    </source>
</reference>
<feature type="domain" description="Glucosamine inositolphosphorylceramide transferase 1 N-terminal" evidence="1">
    <location>
        <begin position="23"/>
        <end position="142"/>
    </location>
</feature>
<dbReference type="RefSeq" id="WP_377983206.1">
    <property type="nucleotide sequence ID" value="NZ_JBBKXZ010000002.1"/>
</dbReference>
<organism evidence="2 3">
    <name type="scientific">Aquirufa avitistagni</name>
    <dbReference type="NCBI Taxonomy" id="3104728"/>
    <lineage>
        <taxon>Bacteria</taxon>
        <taxon>Pseudomonadati</taxon>
        <taxon>Bacteroidota</taxon>
        <taxon>Cytophagia</taxon>
        <taxon>Cytophagales</taxon>
        <taxon>Flectobacillaceae</taxon>
        <taxon>Aquirufa</taxon>
    </lineage>
</organism>
<gene>
    <name evidence="2" type="ORF">U0R10_06805</name>
</gene>
<proteinExistence type="predicted"/>
<evidence type="ECO:0000259" key="1">
    <source>
        <dbReference type="Pfam" id="PF24793"/>
    </source>
</evidence>
<name>A0ABW6DF22_9BACT</name>
<evidence type="ECO:0000313" key="2">
    <source>
        <dbReference type="EMBL" id="MFD3394324.1"/>
    </source>
</evidence>
<dbReference type="Proteomes" id="UP001598138">
    <property type="component" value="Unassembled WGS sequence"/>
</dbReference>
<dbReference type="Pfam" id="PF24793">
    <property type="entry name" value="GINT1_N"/>
    <property type="match status" value="1"/>
</dbReference>
<sequence length="286" mass="32823">MHKFSLLVSHYDRLFIVENPIWKYLADPFILISEENKLVVLAEEFDRFKKKGELISITITGFSTNELFVSKKVLISEDFHLSFPAPYFVEGEFYILPESSEIEKLLLYKLDIPNLKIIKKLDLSEGHFVDPVIYSDGQSNYLSWYTGSGNSDGITVAQKIDLSKFLNGEFIYDSFKCKKLSDYRAAGKINLNGYRPAQSSETFYGGGLFFEENSKYNSVSILNNIKTPPSILSKINTELSHHFDINGHSWCIDFCLKSYTHFSKNVILKRLNLDSLGKEIKFININ</sequence>
<comment type="caution">
    <text evidence="2">The sequence shown here is derived from an EMBL/GenBank/DDBJ whole genome shotgun (WGS) entry which is preliminary data.</text>
</comment>
<dbReference type="InterPro" id="IPR056442">
    <property type="entry name" value="GINT1_N"/>
</dbReference>